<dbReference type="SMART" id="SM00382">
    <property type="entry name" value="AAA"/>
    <property type="match status" value="1"/>
</dbReference>
<reference evidence="5 8" key="2">
    <citation type="submission" date="2020-12" db="EMBL/GenBank/DDBJ databases">
        <title>FDA dAtabase for Regulatory Grade micrObial Sequences (FDA-ARGOS): Supporting development and validation of Infectious Disease Dx tests.</title>
        <authorList>
            <person name="Nelson B."/>
            <person name="Plummer A."/>
            <person name="Tallon L."/>
            <person name="Sadzewicz L."/>
            <person name="Zhao X."/>
            <person name="Boylan J."/>
            <person name="Ott S."/>
            <person name="Bowen H."/>
            <person name="Vavikolanu K."/>
            <person name="Mehta A."/>
            <person name="Aluvathingal J."/>
            <person name="Nadendla S."/>
            <person name="Myers T."/>
            <person name="Yan Y."/>
            <person name="Sichtig H."/>
        </authorList>
    </citation>
    <scope>NUCLEOTIDE SEQUENCE [LARGE SCALE GENOMIC DNA]</scope>
    <source>
        <strain evidence="5 8">FDAARGOS_923</strain>
    </source>
</reference>
<dbReference type="PANTHER" id="PTHR42939:SF1">
    <property type="entry name" value="ABC TRANSPORTER ATP-BINDING PROTEIN ALBC-RELATED"/>
    <property type="match status" value="1"/>
</dbReference>
<dbReference type="Proteomes" id="UP000595038">
    <property type="component" value="Chromosome"/>
</dbReference>
<dbReference type="AlphaFoldDB" id="A0A415JE44"/>
<gene>
    <name evidence="6" type="ORF">CHCC16736_2480</name>
    <name evidence="5" type="ORF">I6G80_13050</name>
</gene>
<dbReference type="InterPro" id="IPR003439">
    <property type="entry name" value="ABC_transporter-like_ATP-bd"/>
</dbReference>
<dbReference type="EMBL" id="NILC01000009">
    <property type="protein sequence ID" value="TWL32092.1"/>
    <property type="molecule type" value="Genomic_DNA"/>
</dbReference>
<evidence type="ECO:0000256" key="3">
    <source>
        <dbReference type="ARBA" id="ARBA00022840"/>
    </source>
</evidence>
<evidence type="ECO:0000313" key="5">
    <source>
        <dbReference type="EMBL" id="QPR70785.1"/>
    </source>
</evidence>
<dbReference type="SUPFAM" id="SSF52540">
    <property type="entry name" value="P-loop containing nucleoside triphosphate hydrolases"/>
    <property type="match status" value="1"/>
</dbReference>
<dbReference type="PANTHER" id="PTHR42939">
    <property type="entry name" value="ABC TRANSPORTER ATP-BINDING PROTEIN ALBC-RELATED"/>
    <property type="match status" value="1"/>
</dbReference>
<dbReference type="RefSeq" id="WP_003183252.1">
    <property type="nucleotide sequence ID" value="NZ_BEXU01000028.1"/>
</dbReference>
<dbReference type="Pfam" id="PF00005">
    <property type="entry name" value="ABC_tran"/>
    <property type="match status" value="1"/>
</dbReference>
<keyword evidence="1" id="KW-0813">Transport</keyword>
<dbReference type="Proteomes" id="UP000435910">
    <property type="component" value="Unassembled WGS sequence"/>
</dbReference>
<dbReference type="OMA" id="MGRECEA"/>
<keyword evidence="2" id="KW-0547">Nucleotide-binding</keyword>
<dbReference type="InterPro" id="IPR051782">
    <property type="entry name" value="ABC_Transporter_VariousFunc"/>
</dbReference>
<proteinExistence type="predicted"/>
<accession>A0A415JE44</accession>
<sequence>MIKIDDLTKSYGSKSVFNRLNMNIEKNKVTFLMGENGAGKTTLLKCLLKLEPFEGGILYDGEPLEAVRSKVHVIYDDSPFYDHLSGYQNIKLLINKPAGKEELEQLSQKFLGRELLKKKVKTYSYGQKKKLALMIAALNKPSFLFLDEISNGLDYRSMMELQELINDWSSRMTIVAAGHQFEFYSSIVDQLYVLKDGSAIHIDNFKTNGAELGDVYKEYL</sequence>
<evidence type="ECO:0000256" key="2">
    <source>
        <dbReference type="ARBA" id="ARBA00022741"/>
    </source>
</evidence>
<dbReference type="Gene3D" id="3.40.50.300">
    <property type="entry name" value="P-loop containing nucleotide triphosphate hydrolases"/>
    <property type="match status" value="1"/>
</dbReference>
<dbReference type="GO" id="GO:0005524">
    <property type="term" value="F:ATP binding"/>
    <property type="evidence" value="ECO:0007669"/>
    <property type="project" value="UniProtKB-KW"/>
</dbReference>
<dbReference type="InterPro" id="IPR003593">
    <property type="entry name" value="AAA+_ATPase"/>
</dbReference>
<evidence type="ECO:0000313" key="7">
    <source>
        <dbReference type="Proteomes" id="UP000435910"/>
    </source>
</evidence>
<organism evidence="6 7">
    <name type="scientific">Bacillus licheniformis</name>
    <dbReference type="NCBI Taxonomy" id="1402"/>
    <lineage>
        <taxon>Bacteria</taxon>
        <taxon>Bacillati</taxon>
        <taxon>Bacillota</taxon>
        <taxon>Bacilli</taxon>
        <taxon>Bacillales</taxon>
        <taxon>Bacillaceae</taxon>
        <taxon>Bacillus</taxon>
    </lineage>
</organism>
<dbReference type="EMBL" id="CP065647">
    <property type="protein sequence ID" value="QPR70785.1"/>
    <property type="molecule type" value="Genomic_DNA"/>
</dbReference>
<dbReference type="GeneID" id="92860866"/>
<evidence type="ECO:0000259" key="4">
    <source>
        <dbReference type="PROSITE" id="PS50893"/>
    </source>
</evidence>
<keyword evidence="3 6" id="KW-0067">ATP-binding</keyword>
<feature type="domain" description="ABC transporter" evidence="4">
    <location>
        <begin position="2"/>
        <end position="220"/>
    </location>
</feature>
<evidence type="ECO:0000256" key="1">
    <source>
        <dbReference type="ARBA" id="ARBA00022448"/>
    </source>
</evidence>
<evidence type="ECO:0000313" key="6">
    <source>
        <dbReference type="EMBL" id="TWL32092.1"/>
    </source>
</evidence>
<evidence type="ECO:0000313" key="8">
    <source>
        <dbReference type="Proteomes" id="UP000595038"/>
    </source>
</evidence>
<name>A0A415JE44_BACLI</name>
<protein>
    <submittedName>
        <fullName evidence="6">ABC transporter ATP-binding protein NatA</fullName>
    </submittedName>
    <submittedName>
        <fullName evidence="5">ATP-binding cassette domain-containing protein</fullName>
    </submittedName>
</protein>
<dbReference type="InterPro" id="IPR027417">
    <property type="entry name" value="P-loop_NTPase"/>
</dbReference>
<dbReference type="GO" id="GO:0016887">
    <property type="term" value="F:ATP hydrolysis activity"/>
    <property type="evidence" value="ECO:0007669"/>
    <property type="project" value="InterPro"/>
</dbReference>
<dbReference type="PROSITE" id="PS50893">
    <property type="entry name" value="ABC_TRANSPORTER_2"/>
    <property type="match status" value="1"/>
</dbReference>
<reference evidence="6 7" key="1">
    <citation type="submission" date="2019-06" db="EMBL/GenBank/DDBJ databases">
        <title>Genome sequence analysis of &gt;100 Bacillus licheniformis strains suggests intrinsic resistance to this species.</title>
        <authorList>
            <person name="Wels M."/>
            <person name="Siezen R.J."/>
            <person name="Johansen E."/>
            <person name="Stuer-Lauridsen B."/>
            <person name="Bjerre K."/>
            <person name="Nielsen B.K.K."/>
        </authorList>
    </citation>
    <scope>NUCLEOTIDE SEQUENCE [LARGE SCALE GENOMIC DNA]</scope>
    <source>
        <strain evidence="6 7">BAC-16736</strain>
    </source>
</reference>